<feature type="region of interest" description="Disordered" evidence="1">
    <location>
        <begin position="1"/>
        <end position="38"/>
    </location>
</feature>
<reference evidence="2 3" key="1">
    <citation type="journal article" date="2014" name="BMC Microbiol.">
        <title>The oxygen-independent metabolism of cyclic monoterpenes in Castellaniella defragrans 65Phen.</title>
        <authorList>
            <person name="Petasch J."/>
            <person name="Disch E.M."/>
            <person name="Markert S."/>
            <person name="Becher D."/>
            <person name="Schweder T."/>
            <person name="Huttel B."/>
            <person name="Reinhardt R."/>
            <person name="Harder J."/>
        </authorList>
    </citation>
    <scope>NUCLEOTIDE SEQUENCE [LARGE SCALE GENOMIC DNA]</scope>
    <source>
        <strain evidence="2">65Phen</strain>
    </source>
</reference>
<accession>W8WUI3</accession>
<name>W8WUI3_CASD6</name>
<evidence type="ECO:0000313" key="3">
    <source>
        <dbReference type="Proteomes" id="UP000019805"/>
    </source>
</evidence>
<sequence>MKFMEDHISGPGRMKINRQAPPAGNFSAITLDRESTEF</sequence>
<keyword evidence="3" id="KW-1185">Reference proteome</keyword>
<dbReference type="Proteomes" id="UP000019805">
    <property type="component" value="Chromosome"/>
</dbReference>
<protein>
    <submittedName>
        <fullName evidence="2">Uncharacterized protein</fullName>
    </submittedName>
</protein>
<dbReference type="AlphaFoldDB" id="W8WUI3"/>
<organism evidence="2 3">
    <name type="scientific">Castellaniella defragrans (strain DSM 12143 / CCUG 39792 / 65Phen)</name>
    <name type="common">Alcaligenes defragrans</name>
    <dbReference type="NCBI Taxonomy" id="1437824"/>
    <lineage>
        <taxon>Bacteria</taxon>
        <taxon>Pseudomonadati</taxon>
        <taxon>Pseudomonadota</taxon>
        <taxon>Betaproteobacteria</taxon>
        <taxon>Burkholderiales</taxon>
        <taxon>Alcaligenaceae</taxon>
        <taxon>Castellaniella</taxon>
    </lineage>
</organism>
<proteinExistence type="predicted"/>
<dbReference type="HOGENOM" id="CLU_3326168_0_0_4"/>
<dbReference type="KEGG" id="cdn:BN940_03646"/>
<gene>
    <name evidence="2" type="ORF">BN940_03646</name>
</gene>
<evidence type="ECO:0000313" key="2">
    <source>
        <dbReference type="EMBL" id="CDM23204.1"/>
    </source>
</evidence>
<evidence type="ECO:0000256" key="1">
    <source>
        <dbReference type="SAM" id="MobiDB-lite"/>
    </source>
</evidence>
<dbReference type="EMBL" id="HG916765">
    <property type="protein sequence ID" value="CDM23204.1"/>
    <property type="molecule type" value="Genomic_DNA"/>
</dbReference>